<proteinExistence type="predicted"/>
<keyword evidence="1" id="KW-0812">Transmembrane</keyword>
<protein>
    <submittedName>
        <fullName evidence="2">Uncharacterized protein</fullName>
    </submittedName>
</protein>
<evidence type="ECO:0000256" key="1">
    <source>
        <dbReference type="SAM" id="Phobius"/>
    </source>
</evidence>
<accession>A0A2M4D4T2</accession>
<dbReference type="EMBL" id="GGFL01008385">
    <property type="protein sequence ID" value="MBW72563.1"/>
    <property type="molecule type" value="Transcribed_RNA"/>
</dbReference>
<evidence type="ECO:0000313" key="2">
    <source>
        <dbReference type="EMBL" id="MBW72563.1"/>
    </source>
</evidence>
<dbReference type="AlphaFoldDB" id="A0A2M4D4T2"/>
<feature type="transmembrane region" description="Helical" evidence="1">
    <location>
        <begin position="15"/>
        <end position="35"/>
    </location>
</feature>
<keyword evidence="1" id="KW-1133">Transmembrane helix</keyword>
<name>A0A2M4D4T2_ANODA</name>
<keyword evidence="1" id="KW-0472">Membrane</keyword>
<organism evidence="2">
    <name type="scientific">Anopheles darlingi</name>
    <name type="common">Mosquito</name>
    <dbReference type="NCBI Taxonomy" id="43151"/>
    <lineage>
        <taxon>Eukaryota</taxon>
        <taxon>Metazoa</taxon>
        <taxon>Ecdysozoa</taxon>
        <taxon>Arthropoda</taxon>
        <taxon>Hexapoda</taxon>
        <taxon>Insecta</taxon>
        <taxon>Pterygota</taxon>
        <taxon>Neoptera</taxon>
        <taxon>Endopterygota</taxon>
        <taxon>Diptera</taxon>
        <taxon>Nematocera</taxon>
        <taxon>Culicoidea</taxon>
        <taxon>Culicidae</taxon>
        <taxon>Anophelinae</taxon>
        <taxon>Anopheles</taxon>
    </lineage>
</organism>
<reference evidence="2" key="1">
    <citation type="submission" date="2018-01" db="EMBL/GenBank/DDBJ databases">
        <title>An insight into the sialome of Amazonian anophelines.</title>
        <authorList>
            <person name="Ribeiro J.M."/>
            <person name="Scarpassa V."/>
            <person name="Calvo E."/>
        </authorList>
    </citation>
    <scope>NUCLEOTIDE SEQUENCE</scope>
</reference>
<sequence>MSTLEPPRLNVVPETHWIVAVTLPVLLIVLPGQAIRVDSPAFHCSEGPVGAHSWLLRRNNGSREFSCVRMLTLH</sequence>